<evidence type="ECO:0000313" key="3">
    <source>
        <dbReference type="Proteomes" id="UP000027002"/>
    </source>
</evidence>
<feature type="region of interest" description="Disordered" evidence="1">
    <location>
        <begin position="129"/>
        <end position="177"/>
    </location>
</feature>
<gene>
    <name evidence="2" type="ORF">UV8b_04532</name>
</gene>
<proteinExistence type="predicted"/>
<evidence type="ECO:0000256" key="1">
    <source>
        <dbReference type="SAM" id="MobiDB-lite"/>
    </source>
</evidence>
<reference evidence="2" key="1">
    <citation type="submission" date="2020-03" db="EMBL/GenBank/DDBJ databases">
        <title>A mixture of massive structural variations and highly conserved coding sequences in Ustilaginoidea virens genome.</title>
        <authorList>
            <person name="Zhang K."/>
            <person name="Zhao Z."/>
            <person name="Zhang Z."/>
            <person name="Li Y."/>
            <person name="Hsiang T."/>
            <person name="Sun W."/>
        </authorList>
    </citation>
    <scope>NUCLEOTIDE SEQUENCE</scope>
    <source>
        <strain evidence="2">UV-8b</strain>
    </source>
</reference>
<accession>A0A8E5HRM9</accession>
<dbReference type="RefSeq" id="XP_042997964.1">
    <property type="nucleotide sequence ID" value="XM_043142030.1"/>
</dbReference>
<name>A0A8E5HRM9_USTVR</name>
<feature type="compositionally biased region" description="Basic and acidic residues" evidence="1">
    <location>
        <begin position="135"/>
        <end position="151"/>
    </location>
</feature>
<evidence type="ECO:0000313" key="2">
    <source>
        <dbReference type="EMBL" id="QUC20291.1"/>
    </source>
</evidence>
<protein>
    <submittedName>
        <fullName evidence="2">Uncharacterized protein</fullName>
    </submittedName>
</protein>
<keyword evidence="3" id="KW-1185">Reference proteome</keyword>
<dbReference type="EMBL" id="CP072756">
    <property type="protein sequence ID" value="QUC20291.1"/>
    <property type="molecule type" value="Genomic_DNA"/>
</dbReference>
<dbReference type="OrthoDB" id="5209158at2759"/>
<dbReference type="KEGG" id="uvi:66065310"/>
<sequence>MAENQPAPREADTKSCAVPEIEIMPPPRASISKREPRDTGFPEPFHSGPNTTLPHPEADLSPNAMLSYEDVSVDKMVKRHRLSFLKKNKRTVTHGKIEPQPETLHGAGSLSAFELDGVDASPHRLRDISTSSLRLCKDEGESIHSGSKRDDEETPPTSPDDSEHRQASRVLSRWRRN</sequence>
<dbReference type="AlphaFoldDB" id="A0A8E5HRM9"/>
<dbReference type="GeneID" id="66065310"/>
<dbReference type="Proteomes" id="UP000027002">
    <property type="component" value="Chromosome 4"/>
</dbReference>
<feature type="region of interest" description="Disordered" evidence="1">
    <location>
        <begin position="1"/>
        <end position="61"/>
    </location>
</feature>
<organism evidence="2 3">
    <name type="scientific">Ustilaginoidea virens</name>
    <name type="common">Rice false smut fungus</name>
    <name type="synonym">Villosiclava virens</name>
    <dbReference type="NCBI Taxonomy" id="1159556"/>
    <lineage>
        <taxon>Eukaryota</taxon>
        <taxon>Fungi</taxon>
        <taxon>Dikarya</taxon>
        <taxon>Ascomycota</taxon>
        <taxon>Pezizomycotina</taxon>
        <taxon>Sordariomycetes</taxon>
        <taxon>Hypocreomycetidae</taxon>
        <taxon>Hypocreales</taxon>
        <taxon>Clavicipitaceae</taxon>
        <taxon>Ustilaginoidea</taxon>
    </lineage>
</organism>